<dbReference type="CDD" id="cd20739">
    <property type="entry name" value="PoNe_DUF637"/>
    <property type="match status" value="1"/>
</dbReference>
<dbReference type="InterPro" id="IPR049762">
    <property type="entry name" value="PoNe_dom"/>
</dbReference>
<keyword evidence="3" id="KW-1185">Reference proteome</keyword>
<dbReference type="Gene3D" id="1.20.1260.20">
    <property type="entry name" value="PPE superfamily"/>
    <property type="match status" value="1"/>
</dbReference>
<proteinExistence type="predicted"/>
<dbReference type="Proteomes" id="UP001597483">
    <property type="component" value="Unassembled WGS sequence"/>
</dbReference>
<sequence>MPEGNPLVAQSKKDGDGPGPFTEGNGDYGYATGINIAESATDAFKGIADGDWVSGGLGVASLAGEIAGAAIDPFGYLMSSVASFLMEHVQPLKDMLDSVAGDPPVIQSYADTWGNVAKSLQERQKDLENAVKTGTAEWKGDGADAYRKSAAEAADAIGGAATVASAIGTVTMIMGQVVAFVRGLVRQLIADLVGKLISWVMEEVFSLGFGTPLVVAQAVTAISKWGEKISELLTKLCDTMRRVSPLLGKLAEVFTKIIKVLGKLAGKVTGLDVISTKNIKAGGFFHRGGSGGGTGGSGGGHHSGSGEGDADPGSPSGSRRSDGSGDPDSSDGPNSSHNDSDGSDAPGDRSGDSGGRNGSDSPSSDSPSSSGGSHSSPDGSGPSTIDTATSSSRRGSDSTGGSSHPDSSPSTFAGDSSPTSRGGSSPSDSSYSPQSTSHGDSSSPGSAPHSGGSAPSGGGSHSSGSHSGGGEPSPHRSSSSNDSTSASGYAPPRTDAPSPQTAPPQHLRPNDGGGSPNQSPAGGGIQQHGGGGTPTNAPAGGGSPSPRPSGGGWTGTPGTRAPEVPPSRVPDSGPSGRRPSGGPSPADSGGPSRTPDRSGPGPQRPGDGGSTPQRPSDGGSAPHRPADGGSTPQRPSDGGSTPHRPADGGSTPQRPSDGGSTPHRPADGGSTPQRPVDGGSAQRPEGGGGSSPQRPADSSSGGSQRPGDGGDLGQPKRPGVEPGLGRSEPAPASGGAHSSPGRGSGDGSAPPAAAAVATGPGGAQRGPDAGGGARRPDGSPEPVARGGARTDAPPAKPGEPNSPQRTGKETPAQNGKPNVDESGKPKDGDKPGRHENAEPDRKPNQHDDADRKPGNDKSDHKPDRDAPDRKPDHADPEHKPDHRDPNQHDSDGPKHHDDPDGTPPHHDEPLSPDEVNHRHAEDTPAGSSYHRDDPELGDLPHRVQPDPDGRYTVDVHVTADGHARIGDRLYTPEEFADILRRNGNYDGGPIRLIGCDAGSNDFAHRLSRDLDTEVMAPNKPAWTDSNGRVFSSDYEIGPDGRMRPRIPPDGEWSVHRPDGTSHHVGDDGFAPDGKHHDPHDVDADSSRHRGEDGDDDVDWRDRPGPDGRTPRENLADPEYMKKHYYEWTDQKTGRTELRIRHSAVDPTNPPHPVDLVDGKPVFKHDRPAAEFMGYDDARSATHAPQRGDGPAPAHDAGSGQHQGDSADQHAGQHDGHDSGHDSGNGQHDQNAGEQHVPGTHSDTSNWREKDYDAIDEKVRDRETKYHELNDTPNDSPEWKDAHNAKNDASEKLGEEASGHAVRDRLHREFTEAHPDQNFDVREHPDAPEGSHRYQIVDGDGNVRADITPRHPIDGEKPGAGNFDHIWEVDYHNGGEPHYIVHEAKGPGGQPSTRYVPEDMRTYRQGHPKYFDDIVKKMAHTDPDLADALERAKLQKRLDYVEVRALVDQTEHTHKNLGYAYKPFNGYDYKSPLTPASGEE</sequence>
<feature type="compositionally biased region" description="Gly residues" evidence="1">
    <location>
        <begin position="759"/>
        <end position="773"/>
    </location>
</feature>
<feature type="compositionally biased region" description="Gly residues" evidence="1">
    <location>
        <begin position="454"/>
        <end position="471"/>
    </location>
</feature>
<organism evidence="2 3">
    <name type="scientific">Amycolatopsis silviterrae</name>
    <dbReference type="NCBI Taxonomy" id="1656914"/>
    <lineage>
        <taxon>Bacteria</taxon>
        <taxon>Bacillati</taxon>
        <taxon>Actinomycetota</taxon>
        <taxon>Actinomycetes</taxon>
        <taxon>Pseudonocardiales</taxon>
        <taxon>Pseudonocardiaceae</taxon>
        <taxon>Amycolatopsis</taxon>
    </lineage>
</organism>
<evidence type="ECO:0000313" key="3">
    <source>
        <dbReference type="Proteomes" id="UP001597483"/>
    </source>
</evidence>
<feature type="region of interest" description="Disordered" evidence="1">
    <location>
        <begin position="1017"/>
        <end position="1335"/>
    </location>
</feature>
<dbReference type="RefSeq" id="WP_378299507.1">
    <property type="nucleotide sequence ID" value="NZ_JBHUKS010000002.1"/>
</dbReference>
<comment type="caution">
    <text evidence="2">The sequence shown here is derived from an EMBL/GenBank/DDBJ whole genome shotgun (WGS) entry which is preliminary data.</text>
</comment>
<feature type="compositionally biased region" description="Polar residues" evidence="1">
    <location>
        <begin position="404"/>
        <end position="413"/>
    </location>
</feature>
<feature type="compositionally biased region" description="Low complexity" evidence="1">
    <location>
        <begin position="569"/>
        <end position="593"/>
    </location>
</feature>
<feature type="compositionally biased region" description="Basic and acidic residues" evidence="1">
    <location>
        <begin position="1245"/>
        <end position="1269"/>
    </location>
</feature>
<feature type="compositionally biased region" description="Low complexity" evidence="1">
    <location>
        <begin position="475"/>
        <end position="488"/>
    </location>
</feature>
<evidence type="ECO:0000313" key="2">
    <source>
        <dbReference type="EMBL" id="MFD2465979.1"/>
    </source>
</evidence>
<feature type="compositionally biased region" description="Basic and acidic residues" evidence="1">
    <location>
        <begin position="1154"/>
        <end position="1168"/>
    </location>
</feature>
<dbReference type="InterPro" id="IPR036689">
    <property type="entry name" value="ESAT-6-like_sf"/>
</dbReference>
<feature type="compositionally biased region" description="Basic and acidic residues" evidence="1">
    <location>
        <begin position="818"/>
        <end position="922"/>
    </location>
</feature>
<feature type="compositionally biased region" description="Low complexity" evidence="1">
    <location>
        <begin position="414"/>
        <end position="453"/>
    </location>
</feature>
<accession>A0ABW5GZM5</accession>
<feature type="region of interest" description="Disordered" evidence="1">
    <location>
        <begin position="290"/>
        <end position="952"/>
    </location>
</feature>
<feature type="compositionally biased region" description="Low complexity" evidence="1">
    <location>
        <begin position="358"/>
        <end position="403"/>
    </location>
</feature>
<feature type="compositionally biased region" description="Basic and acidic residues" evidence="1">
    <location>
        <begin position="1038"/>
        <end position="1091"/>
    </location>
</feature>
<reference evidence="3" key="1">
    <citation type="journal article" date="2019" name="Int. J. Syst. Evol. Microbiol.">
        <title>The Global Catalogue of Microorganisms (GCM) 10K type strain sequencing project: providing services to taxonomists for standard genome sequencing and annotation.</title>
        <authorList>
            <consortium name="The Broad Institute Genomics Platform"/>
            <consortium name="The Broad Institute Genome Sequencing Center for Infectious Disease"/>
            <person name="Wu L."/>
            <person name="Ma J."/>
        </authorList>
    </citation>
    <scope>NUCLEOTIDE SEQUENCE [LARGE SCALE GENOMIC DNA]</scope>
    <source>
        <strain evidence="3">CGMCC 4.7641</strain>
    </source>
</reference>
<dbReference type="SUPFAM" id="SSF140453">
    <property type="entry name" value="EsxAB dimer-like"/>
    <property type="match status" value="1"/>
</dbReference>
<dbReference type="EMBL" id="JBHUKS010000002">
    <property type="protein sequence ID" value="MFD2465979.1"/>
    <property type="molecule type" value="Genomic_DNA"/>
</dbReference>
<feature type="compositionally biased region" description="Basic and acidic residues" evidence="1">
    <location>
        <begin position="929"/>
        <end position="952"/>
    </location>
</feature>
<feature type="compositionally biased region" description="Basic and acidic residues" evidence="1">
    <location>
        <begin position="1099"/>
        <end position="1143"/>
    </location>
</feature>
<feature type="compositionally biased region" description="Low complexity" evidence="1">
    <location>
        <begin position="311"/>
        <end position="337"/>
    </location>
</feature>
<feature type="compositionally biased region" description="Polar residues" evidence="1">
    <location>
        <begin position="691"/>
        <end position="703"/>
    </location>
</feature>
<evidence type="ECO:0000256" key="1">
    <source>
        <dbReference type="SAM" id="MobiDB-lite"/>
    </source>
</evidence>
<protein>
    <submittedName>
        <fullName evidence="2">Uncharacterized protein</fullName>
    </submittedName>
</protein>
<feature type="compositionally biased region" description="Gly residues" evidence="1">
    <location>
        <begin position="511"/>
        <end position="555"/>
    </location>
</feature>
<feature type="compositionally biased region" description="Gly residues" evidence="1">
    <location>
        <begin position="290"/>
        <end position="307"/>
    </location>
</feature>
<gene>
    <name evidence="2" type="ORF">ACFSVL_01165</name>
</gene>
<feature type="compositionally biased region" description="Low complexity" evidence="1">
    <location>
        <begin position="747"/>
        <end position="758"/>
    </location>
</feature>
<feature type="region of interest" description="Disordered" evidence="1">
    <location>
        <begin position="1"/>
        <end position="24"/>
    </location>
</feature>
<feature type="compositionally biased region" description="Polar residues" evidence="1">
    <location>
        <begin position="801"/>
        <end position="816"/>
    </location>
</feature>
<feature type="compositionally biased region" description="Basic and acidic residues" evidence="1">
    <location>
        <begin position="1276"/>
        <end position="1331"/>
    </location>
</feature>
<dbReference type="InterPro" id="IPR038332">
    <property type="entry name" value="PPE_sf"/>
</dbReference>
<feature type="compositionally biased region" description="Basic and acidic residues" evidence="1">
    <location>
        <begin position="1204"/>
        <end position="1220"/>
    </location>
</feature>
<name>A0ABW5GZM5_9PSEU</name>